<reference evidence="2" key="1">
    <citation type="submission" date="2022-07" db="EMBL/GenBank/DDBJ databases">
        <authorList>
            <person name="Macas J."/>
            <person name="Novak P."/>
            <person name="Neumann P."/>
        </authorList>
    </citation>
    <scope>NUCLEOTIDE SEQUENCE</scope>
</reference>
<feature type="compositionally biased region" description="Basic residues" evidence="1">
    <location>
        <begin position="12"/>
        <end position="23"/>
    </location>
</feature>
<dbReference type="EMBL" id="CAMAPF010000006">
    <property type="protein sequence ID" value="CAH9056000.1"/>
    <property type="molecule type" value="Genomic_DNA"/>
</dbReference>
<sequence length="147" mass="16191">MVRRGLGGGGVRKAKKKRKKYPNRRPGPDPVATQAGPGSTNPEPPARPGLGPTRTRPGPGPSLTPIDKVTHHGSTTIVTSVLHQLTNSPIQDHPPHCDKWRIQEKKKDWCTQKLYTCMSPPQTSVQLLCITFVYTYLHSQEKQLLGA</sequence>
<comment type="caution">
    <text evidence="2">The sequence shown here is derived from an EMBL/GenBank/DDBJ whole genome shotgun (WGS) entry which is preliminary data.</text>
</comment>
<evidence type="ECO:0000313" key="2">
    <source>
        <dbReference type="EMBL" id="CAH9056000.1"/>
    </source>
</evidence>
<accession>A0AAV0BZR5</accession>
<feature type="compositionally biased region" description="Low complexity" evidence="1">
    <location>
        <begin position="48"/>
        <end position="65"/>
    </location>
</feature>
<organism evidence="2 3">
    <name type="scientific">Cuscuta epithymum</name>
    <dbReference type="NCBI Taxonomy" id="186058"/>
    <lineage>
        <taxon>Eukaryota</taxon>
        <taxon>Viridiplantae</taxon>
        <taxon>Streptophyta</taxon>
        <taxon>Embryophyta</taxon>
        <taxon>Tracheophyta</taxon>
        <taxon>Spermatophyta</taxon>
        <taxon>Magnoliopsida</taxon>
        <taxon>eudicotyledons</taxon>
        <taxon>Gunneridae</taxon>
        <taxon>Pentapetalae</taxon>
        <taxon>asterids</taxon>
        <taxon>lamiids</taxon>
        <taxon>Solanales</taxon>
        <taxon>Convolvulaceae</taxon>
        <taxon>Cuscuteae</taxon>
        <taxon>Cuscuta</taxon>
        <taxon>Cuscuta subgen. Cuscuta</taxon>
    </lineage>
</organism>
<protein>
    <submittedName>
        <fullName evidence="2">Uncharacterized protein</fullName>
    </submittedName>
</protein>
<evidence type="ECO:0000256" key="1">
    <source>
        <dbReference type="SAM" id="MobiDB-lite"/>
    </source>
</evidence>
<feature type="compositionally biased region" description="Gly residues" evidence="1">
    <location>
        <begin position="1"/>
        <end position="11"/>
    </location>
</feature>
<keyword evidence="3" id="KW-1185">Reference proteome</keyword>
<dbReference type="AlphaFoldDB" id="A0AAV0BZR5"/>
<feature type="region of interest" description="Disordered" evidence="1">
    <location>
        <begin position="1"/>
        <end position="69"/>
    </location>
</feature>
<proteinExistence type="predicted"/>
<name>A0AAV0BZR5_9ASTE</name>
<gene>
    <name evidence="2" type="ORF">CEPIT_LOCUS889</name>
</gene>
<dbReference type="Proteomes" id="UP001152523">
    <property type="component" value="Unassembled WGS sequence"/>
</dbReference>
<evidence type="ECO:0000313" key="3">
    <source>
        <dbReference type="Proteomes" id="UP001152523"/>
    </source>
</evidence>